<dbReference type="EMBL" id="LZEU01000001">
    <property type="protein sequence ID" value="MBC9249947.1"/>
    <property type="molecule type" value="Genomic_DNA"/>
</dbReference>
<keyword evidence="1" id="KW-1133">Transmembrane helix</keyword>
<evidence type="ECO:0000313" key="2">
    <source>
        <dbReference type="EMBL" id="MBC9249947.1"/>
    </source>
</evidence>
<accession>A0ABR7RZQ9</accession>
<dbReference type="RefSeq" id="WP_187805059.1">
    <property type="nucleotide sequence ID" value="NZ_LZEU01000001.1"/>
</dbReference>
<keyword evidence="1" id="KW-0812">Transmembrane</keyword>
<protein>
    <submittedName>
        <fullName evidence="2">DUF4845 domain-containing protein</fullName>
    </submittedName>
</protein>
<evidence type="ECO:0000313" key="3">
    <source>
        <dbReference type="Proteomes" id="UP000744555"/>
    </source>
</evidence>
<reference evidence="2 3" key="1">
    <citation type="submission" date="2016-06" db="EMBL/GenBank/DDBJ databases">
        <authorList>
            <person name="Ramos C."/>
            <person name="Pintado A."/>
            <person name="Crespo-Gomez J.I."/>
        </authorList>
    </citation>
    <scope>NUCLEOTIDE SEQUENCE [LARGE SCALE GENOMIC DNA]</scope>
    <source>
        <strain evidence="2 3">AVO110</strain>
    </source>
</reference>
<feature type="transmembrane region" description="Helical" evidence="1">
    <location>
        <begin position="12"/>
        <end position="30"/>
    </location>
</feature>
<gene>
    <name evidence="2" type="ORF">A9179_06620</name>
</gene>
<organism evidence="2 3">
    <name type="scientific">Aquipseudomonas alcaligenes</name>
    <name type="common">Pseudomonas alcaligenes</name>
    <dbReference type="NCBI Taxonomy" id="43263"/>
    <lineage>
        <taxon>Bacteria</taxon>
        <taxon>Pseudomonadati</taxon>
        <taxon>Pseudomonadota</taxon>
        <taxon>Gammaproteobacteria</taxon>
        <taxon>Pseudomonadales</taxon>
        <taxon>Pseudomonadaceae</taxon>
        <taxon>Aquipseudomonas</taxon>
    </lineage>
</organism>
<name>A0ABR7RZQ9_AQUAC</name>
<keyword evidence="3" id="KW-1185">Reference proteome</keyword>
<dbReference type="InterPro" id="IPR032314">
    <property type="entry name" value="DUF4845"/>
</dbReference>
<proteinExistence type="predicted"/>
<keyword evidence="1" id="KW-0472">Membrane</keyword>
<dbReference type="Pfam" id="PF16137">
    <property type="entry name" value="DUF4845"/>
    <property type="match status" value="1"/>
</dbReference>
<dbReference type="Proteomes" id="UP000744555">
    <property type="component" value="Unassembled WGS sequence"/>
</dbReference>
<sequence>MTLVRSQKGMSMLGWMVVLVLVAFFASTGFKMFPHYMDFWSLEKSIMAVDTDRALEVHTVQDFYSHVGKGLMVNGIRDIDLDDVLEIKLENNEFLVHLKYEKREPLIENLDLVATFDKEFRVRAQ</sequence>
<evidence type="ECO:0000256" key="1">
    <source>
        <dbReference type="SAM" id="Phobius"/>
    </source>
</evidence>
<comment type="caution">
    <text evidence="2">The sequence shown here is derived from an EMBL/GenBank/DDBJ whole genome shotgun (WGS) entry which is preliminary data.</text>
</comment>